<proteinExistence type="inferred from homology"/>
<dbReference type="SUPFAM" id="SSF52096">
    <property type="entry name" value="ClpP/crotonase"/>
    <property type="match status" value="1"/>
</dbReference>
<dbReference type="SUPFAM" id="SSF55331">
    <property type="entry name" value="Tautomerase/MIF"/>
    <property type="match status" value="1"/>
</dbReference>
<dbReference type="EMBL" id="LT670818">
    <property type="protein sequence ID" value="SHG90871.1"/>
    <property type="molecule type" value="Genomic_DNA"/>
</dbReference>
<dbReference type="Pfam" id="PF14552">
    <property type="entry name" value="Tautomerase_2"/>
    <property type="match status" value="1"/>
</dbReference>
<evidence type="ECO:0000256" key="1">
    <source>
        <dbReference type="ARBA" id="ARBA00005254"/>
    </source>
</evidence>
<reference evidence="2 3" key="1">
    <citation type="submission" date="2016-11" db="EMBL/GenBank/DDBJ databases">
        <authorList>
            <person name="Jaros S."/>
            <person name="Januszkiewicz K."/>
            <person name="Wedrychowicz H."/>
        </authorList>
    </citation>
    <scope>NUCLEOTIDE SEQUENCE [LARGE SCALE GENOMIC DNA]</scope>
    <source>
        <strain evidence="2 3">GAS242</strain>
    </source>
</reference>
<dbReference type="PANTHER" id="PTHR43802">
    <property type="entry name" value="ENOYL-COA HYDRATASE"/>
    <property type="match status" value="1"/>
</dbReference>
<dbReference type="InterPro" id="IPR014748">
    <property type="entry name" value="Enoyl-CoA_hydra_C"/>
</dbReference>
<evidence type="ECO:0000313" key="2">
    <source>
        <dbReference type="EMBL" id="SHG90871.1"/>
    </source>
</evidence>
<dbReference type="InterPro" id="IPR001753">
    <property type="entry name" value="Enoyl-CoA_hydra/iso"/>
</dbReference>
<dbReference type="Pfam" id="PF00378">
    <property type="entry name" value="ECH_1"/>
    <property type="match status" value="1"/>
</dbReference>
<dbReference type="Gene3D" id="1.10.12.10">
    <property type="entry name" value="Lyase 2-enoyl-coa Hydratase, Chain A, domain 2"/>
    <property type="match status" value="1"/>
</dbReference>
<name>A0A1M5NMT4_9BRAD</name>
<dbReference type="InterPro" id="IPR014347">
    <property type="entry name" value="Tautomerase/MIF_sf"/>
</dbReference>
<dbReference type="InterPro" id="IPR037479">
    <property type="entry name" value="Tauto_MSAD"/>
</dbReference>
<dbReference type="Gene3D" id="3.30.429.10">
    <property type="entry name" value="Macrophage Migration Inhibitory Factor"/>
    <property type="match status" value="1"/>
</dbReference>
<dbReference type="InterPro" id="IPR029045">
    <property type="entry name" value="ClpP/crotonase-like_dom_sf"/>
</dbReference>
<comment type="similarity">
    <text evidence="1">Belongs to the enoyl-CoA hydratase/isomerase family.</text>
</comment>
<dbReference type="GO" id="GO:0003824">
    <property type="term" value="F:catalytic activity"/>
    <property type="evidence" value="ECO:0007669"/>
    <property type="project" value="UniProtKB-ARBA"/>
</dbReference>
<dbReference type="AlphaFoldDB" id="A0A1M5NMT4"/>
<dbReference type="CDD" id="cd06558">
    <property type="entry name" value="crotonase-like"/>
    <property type="match status" value="1"/>
</dbReference>
<dbReference type="PANTHER" id="PTHR43802:SF1">
    <property type="entry name" value="IP11341P-RELATED"/>
    <property type="match status" value="1"/>
</dbReference>
<dbReference type="Gene3D" id="3.90.226.10">
    <property type="entry name" value="2-enoyl-CoA Hydratase, Chain A, domain 1"/>
    <property type="match status" value="1"/>
</dbReference>
<accession>A0A1M5NMT4</accession>
<organism evidence="2 3">
    <name type="scientific">Bradyrhizobium erythrophlei</name>
    <dbReference type="NCBI Taxonomy" id="1437360"/>
    <lineage>
        <taxon>Bacteria</taxon>
        <taxon>Pseudomonadati</taxon>
        <taxon>Pseudomonadota</taxon>
        <taxon>Alphaproteobacteria</taxon>
        <taxon>Hyphomicrobiales</taxon>
        <taxon>Nitrobacteraceae</taxon>
        <taxon>Bradyrhizobium</taxon>
    </lineage>
</organism>
<evidence type="ECO:0000313" key="3">
    <source>
        <dbReference type="Proteomes" id="UP000190675"/>
    </source>
</evidence>
<dbReference type="Proteomes" id="UP000190675">
    <property type="component" value="Chromosome I"/>
</dbReference>
<protein>
    <submittedName>
        <fullName evidence="2">Enoyl-CoA hydratase/carnithine racemase</fullName>
    </submittedName>
</protein>
<gene>
    <name evidence="2" type="ORF">SAMN05444169_4751</name>
</gene>
<sequence length="416" mass="46178">MVNERTETAVPVVRIDINKDAPAERVRVVSQAVYAAMIEIANVPISDKFQVVTRHSADEIIYPDEGYLGIQYSPDLIIIQVTWVGGRTTDVKKQFYQRIADEIHAKAGIRKEDVWINLVDDGREDWSFGKGEMQYAPKTAVPSLNDKGRMADIPLSPQAKITVERRGEIVLIGVNRPQIYNRFDPDAFFRLAKAYYDFDNDPSLRAAVFFGHGENFSRGIDVDAFVPLAKTGKPFAMKEGMLDPFARSQQLSKPLIAVVHGDTWNMAHELHLVADIRVASADVRFGQDENTHGRFPGGGATIRFLRETGWGNAMRYMLTGDHWGAEEAYRMGVIQEIAPNPAKALEAGIGLARKIAASGPLGIKTTLESAHLSIDESEAAAFGKLNEQFGGLFRTEDFIEGRKAEAEGRQPVYRGK</sequence>